<dbReference type="GO" id="GO:0046872">
    <property type="term" value="F:metal ion binding"/>
    <property type="evidence" value="ECO:0007669"/>
    <property type="project" value="UniProtKB-KW"/>
</dbReference>
<accession>A0A9P3PNG3</accession>
<dbReference type="SUPFAM" id="SSF52467">
    <property type="entry name" value="DHS-like NAD/FAD-binding domain"/>
    <property type="match status" value="1"/>
</dbReference>
<dbReference type="Gene3D" id="3.30.1600.10">
    <property type="entry name" value="SIR2/SIRT2 'Small Domain"/>
    <property type="match status" value="1"/>
</dbReference>
<reference evidence="13" key="1">
    <citation type="submission" date="2022-07" db="EMBL/GenBank/DDBJ databases">
        <title>The genome of Lyophyllum shimeji provides insight into the initial evolution of ectomycorrhizal fungal genome.</title>
        <authorList>
            <person name="Kobayashi Y."/>
            <person name="Shibata T."/>
            <person name="Hirakawa H."/>
            <person name="Shigenobu S."/>
            <person name="Nishiyama T."/>
            <person name="Yamada A."/>
            <person name="Hasebe M."/>
            <person name="Kawaguchi M."/>
        </authorList>
    </citation>
    <scope>NUCLEOTIDE SEQUENCE</scope>
    <source>
        <strain evidence="13">AT787</strain>
    </source>
</reference>
<evidence type="ECO:0000256" key="8">
    <source>
        <dbReference type="ARBA" id="ARBA00023128"/>
    </source>
</evidence>
<dbReference type="GO" id="GO:0005739">
    <property type="term" value="C:mitochondrion"/>
    <property type="evidence" value="ECO:0007669"/>
    <property type="project" value="UniProtKB-SubCell"/>
</dbReference>
<evidence type="ECO:0000256" key="4">
    <source>
        <dbReference type="ARBA" id="ARBA00022679"/>
    </source>
</evidence>
<feature type="binding site" evidence="9">
    <location>
        <position position="206"/>
    </location>
    <ligand>
        <name>Zn(2+)</name>
        <dbReference type="ChEBI" id="CHEBI:29105"/>
    </ligand>
</feature>
<evidence type="ECO:0000256" key="2">
    <source>
        <dbReference type="ARBA" id="ARBA00004173"/>
    </source>
</evidence>
<feature type="domain" description="Deacetylase sirtuin-type" evidence="12">
    <location>
        <begin position="32"/>
        <end position="302"/>
    </location>
</feature>
<dbReference type="InterPro" id="IPR026591">
    <property type="entry name" value="Sirtuin_cat_small_dom_sf"/>
</dbReference>
<keyword evidence="8" id="KW-0496">Mitochondrion</keyword>
<dbReference type="GO" id="GO:0005634">
    <property type="term" value="C:nucleus"/>
    <property type="evidence" value="ECO:0007669"/>
    <property type="project" value="TreeGrafter"/>
</dbReference>
<dbReference type="OrthoDB" id="420264at2759"/>
<keyword evidence="14" id="KW-1185">Reference proteome</keyword>
<feature type="binding site" evidence="9">
    <location>
        <position position="201"/>
    </location>
    <ligand>
        <name>Zn(2+)</name>
        <dbReference type="ChEBI" id="CHEBI:29105"/>
    </ligand>
</feature>
<proteinExistence type="inferred from homology"/>
<dbReference type="InterPro" id="IPR026590">
    <property type="entry name" value="Ssirtuin_cat_dom"/>
</dbReference>
<dbReference type="CDD" id="cd01408">
    <property type="entry name" value="SIRT1"/>
    <property type="match status" value="1"/>
</dbReference>
<dbReference type="EMBL" id="BRPK01000005">
    <property type="protein sequence ID" value="GLB38674.1"/>
    <property type="molecule type" value="Genomic_DNA"/>
</dbReference>
<dbReference type="InterPro" id="IPR003000">
    <property type="entry name" value="Sirtuin"/>
</dbReference>
<gene>
    <name evidence="13" type="primary">HST2</name>
    <name evidence="13" type="ORF">LshimejAT787_0505390</name>
</gene>
<evidence type="ECO:0000256" key="10">
    <source>
        <dbReference type="SAM" id="Coils"/>
    </source>
</evidence>
<evidence type="ECO:0000259" key="12">
    <source>
        <dbReference type="PROSITE" id="PS50305"/>
    </source>
</evidence>
<dbReference type="AlphaFoldDB" id="A0A9P3PNG3"/>
<dbReference type="GO" id="GO:0070403">
    <property type="term" value="F:NAD+ binding"/>
    <property type="evidence" value="ECO:0007669"/>
    <property type="project" value="InterPro"/>
</dbReference>
<keyword evidence="7" id="KW-0520">NAD</keyword>
<feature type="active site" description="Proton acceptor" evidence="9">
    <location>
        <position position="162"/>
    </location>
</feature>
<evidence type="ECO:0000256" key="9">
    <source>
        <dbReference type="PROSITE-ProRule" id="PRU00236"/>
    </source>
</evidence>
<comment type="caution">
    <text evidence="13">The sequence shown here is derived from an EMBL/GenBank/DDBJ whole genome shotgun (WGS) entry which is preliminary data.</text>
</comment>
<evidence type="ECO:0000256" key="5">
    <source>
        <dbReference type="ARBA" id="ARBA00022723"/>
    </source>
</evidence>
<organism evidence="13 14">
    <name type="scientific">Lyophyllum shimeji</name>
    <name type="common">Hon-shimeji</name>
    <name type="synonym">Tricholoma shimeji</name>
    <dbReference type="NCBI Taxonomy" id="47721"/>
    <lineage>
        <taxon>Eukaryota</taxon>
        <taxon>Fungi</taxon>
        <taxon>Dikarya</taxon>
        <taxon>Basidiomycota</taxon>
        <taxon>Agaricomycotina</taxon>
        <taxon>Agaricomycetes</taxon>
        <taxon>Agaricomycetidae</taxon>
        <taxon>Agaricales</taxon>
        <taxon>Tricholomatineae</taxon>
        <taxon>Lyophyllaceae</taxon>
        <taxon>Lyophyllum</taxon>
    </lineage>
</organism>
<comment type="subcellular location">
    <subcellularLocation>
        <location evidence="2">Mitochondrion</location>
    </subcellularLocation>
</comment>
<evidence type="ECO:0000256" key="1">
    <source>
        <dbReference type="ARBA" id="ARBA00001947"/>
    </source>
</evidence>
<name>A0A9P3PNG3_LYOSH</name>
<keyword evidence="4" id="KW-0808">Transferase</keyword>
<dbReference type="PANTHER" id="PTHR11085">
    <property type="entry name" value="NAD-DEPENDENT PROTEIN DEACYLASE SIRTUIN-5, MITOCHONDRIAL-RELATED"/>
    <property type="match status" value="1"/>
</dbReference>
<evidence type="ECO:0000313" key="14">
    <source>
        <dbReference type="Proteomes" id="UP001063166"/>
    </source>
</evidence>
<evidence type="ECO:0000256" key="7">
    <source>
        <dbReference type="ARBA" id="ARBA00023027"/>
    </source>
</evidence>
<dbReference type="Pfam" id="PF02146">
    <property type="entry name" value="SIR2"/>
    <property type="match status" value="1"/>
</dbReference>
<comment type="cofactor">
    <cofactor evidence="1">
        <name>Zn(2+)</name>
        <dbReference type="ChEBI" id="CHEBI:29105"/>
    </cofactor>
</comment>
<feature type="binding site" evidence="9">
    <location>
        <position position="173"/>
    </location>
    <ligand>
        <name>Zn(2+)</name>
        <dbReference type="ChEBI" id="CHEBI:29105"/>
    </ligand>
</feature>
<dbReference type="Gene3D" id="3.40.50.1220">
    <property type="entry name" value="TPP-binding domain"/>
    <property type="match status" value="1"/>
</dbReference>
<protein>
    <submittedName>
        <fullName evidence="13">Sirtuin family. Class I subfamily protein</fullName>
    </submittedName>
</protein>
<sequence length="429" mass="48435">MGNRVRPPSPTTEEKPKVEEGKPKLEEKVFGMSKREKDIRELADFMKSDKCRRVVLMLGAGVSTSAGIPDFRSPKTGLYSNLARLNLPHPEAVFEISFFRWNPVPFYTLAAELYPGNFRPTPTHTFVKLLHQHNLLHMCFTQNIDTLERQAGVPAHKIIEAHGSFATQRCIQCKSPFPDDEMREIVLSDRPEGEEVRIPRCKRRECGGLVKPDIVFFGESLPANFIRNIPIIGEADLVIIIGTSLTVQPFASLAGMPDERRCRRALINMERVYDLGRRPGDAVLLGECDAIVRELCEALGWGEELEREWAATALEGKKEEAKEILKEVVEDEDKEKREREDELEHEVDKITESIEKRLEIQENVPETKTEPTEGVPYAVSTIGKAETAMGKPGEGEPEKGGYTCTIELESTSLLTMRLILISCERHWQG</sequence>
<keyword evidence="6 9" id="KW-0862">Zinc</keyword>
<evidence type="ECO:0000256" key="11">
    <source>
        <dbReference type="SAM" id="MobiDB-lite"/>
    </source>
</evidence>
<dbReference type="Proteomes" id="UP001063166">
    <property type="component" value="Unassembled WGS sequence"/>
</dbReference>
<evidence type="ECO:0000256" key="6">
    <source>
        <dbReference type="ARBA" id="ARBA00022833"/>
    </source>
</evidence>
<feature type="binding site" evidence="9">
    <location>
        <position position="170"/>
    </location>
    <ligand>
        <name>Zn(2+)</name>
        <dbReference type="ChEBI" id="CHEBI:29105"/>
    </ligand>
</feature>
<keyword evidence="10" id="KW-0175">Coiled coil</keyword>
<dbReference type="InterPro" id="IPR029035">
    <property type="entry name" value="DHS-like_NAD/FAD-binding_dom"/>
</dbReference>
<dbReference type="InterPro" id="IPR050134">
    <property type="entry name" value="NAD-dep_sirtuin_deacylases"/>
</dbReference>
<keyword evidence="5 9" id="KW-0479">Metal-binding</keyword>
<feature type="compositionally biased region" description="Basic and acidic residues" evidence="11">
    <location>
        <begin position="12"/>
        <end position="27"/>
    </location>
</feature>
<feature type="coiled-coil region" evidence="10">
    <location>
        <begin position="311"/>
        <end position="346"/>
    </location>
</feature>
<dbReference type="GO" id="GO:0017136">
    <property type="term" value="F:histone deacetylase activity, NAD-dependent"/>
    <property type="evidence" value="ECO:0007669"/>
    <property type="project" value="TreeGrafter"/>
</dbReference>
<evidence type="ECO:0000313" key="13">
    <source>
        <dbReference type="EMBL" id="GLB38674.1"/>
    </source>
</evidence>
<feature type="region of interest" description="Disordered" evidence="11">
    <location>
        <begin position="1"/>
        <end position="27"/>
    </location>
</feature>
<dbReference type="PROSITE" id="PS50305">
    <property type="entry name" value="SIRTUIN"/>
    <property type="match status" value="1"/>
</dbReference>
<evidence type="ECO:0000256" key="3">
    <source>
        <dbReference type="ARBA" id="ARBA00006924"/>
    </source>
</evidence>
<dbReference type="PANTHER" id="PTHR11085:SF6">
    <property type="entry name" value="NAD-DEPENDENT PROTEIN DEACETYLASE SIRTUIN-2"/>
    <property type="match status" value="1"/>
</dbReference>
<comment type="similarity">
    <text evidence="3">Belongs to the sirtuin family. Class I subfamily.</text>
</comment>